<dbReference type="AlphaFoldDB" id="A0A6J7XV98"/>
<dbReference type="PANTHER" id="PTHR42110">
    <property type="entry name" value="L-ASPARAGINASE, PUTATIVE (AFU_ORTHOLOGUE AFUA_3G11890)-RELATED"/>
    <property type="match status" value="1"/>
</dbReference>
<accession>A0A6J7XV98</accession>
<name>A0A6J7XV98_9ZZZZ</name>
<evidence type="ECO:0000313" key="1">
    <source>
        <dbReference type="EMBL" id="CAB5241103.1"/>
    </source>
</evidence>
<dbReference type="Pfam" id="PF06089">
    <property type="entry name" value="Asparaginase_II"/>
    <property type="match status" value="1"/>
</dbReference>
<organism evidence="1">
    <name type="scientific">freshwater metagenome</name>
    <dbReference type="NCBI Taxonomy" id="449393"/>
    <lineage>
        <taxon>unclassified sequences</taxon>
        <taxon>metagenomes</taxon>
        <taxon>ecological metagenomes</taxon>
    </lineage>
</organism>
<protein>
    <submittedName>
        <fullName evidence="1">Unannotated protein</fullName>
    </submittedName>
</protein>
<reference evidence="1" key="1">
    <citation type="submission" date="2020-05" db="EMBL/GenBank/DDBJ databases">
        <authorList>
            <person name="Chiriac C."/>
            <person name="Salcher M."/>
            <person name="Ghai R."/>
            <person name="Kavagutti S V."/>
        </authorList>
    </citation>
    <scope>NUCLEOTIDE SEQUENCE</scope>
</reference>
<gene>
    <name evidence="1" type="ORF">UFOPK3554_01243</name>
</gene>
<dbReference type="InterPro" id="IPR010349">
    <property type="entry name" value="Asparaginase_II"/>
</dbReference>
<dbReference type="EMBL" id="CAFBSG010000027">
    <property type="protein sequence ID" value="CAB5241103.1"/>
    <property type="molecule type" value="Genomic_DNA"/>
</dbReference>
<sequence length="313" mass="33223">MITFPPGEILAELVRSEVVESVHLGHMVLLDATGAIQLSLGEPSALVYPRSTIKSIQASAMVRHGLQLEPRLLALVCSSHSGSPMHQDGALQILALAGLDESALKNAKDKPLGEKDRFAWGVGEPTRLAMNCSGKHSGMLLTCVTNKWSTDDYLDPSHPLQIACREELEILSGEKVSVVSVDGCGAPLFLISIEGLAKAIHAITVSTDPIHTQVVQACRDFPEMVAGEGRLTTRLMRDIPGLFMKEGAEGVEIGSLPDGRTFVFKISDGTNRSFGPLVVAALNEFGVSCAPEIVPVLGGGEVIGSLRAKITRG</sequence>
<dbReference type="PANTHER" id="PTHR42110:SF1">
    <property type="entry name" value="L-ASPARAGINASE, PUTATIVE (AFU_ORTHOLOGUE AFUA_3G11890)-RELATED"/>
    <property type="match status" value="1"/>
</dbReference>
<proteinExistence type="predicted"/>